<reference evidence="2" key="1">
    <citation type="submission" date="2023-03" db="EMBL/GenBank/DDBJ databases">
        <title>Massive genome expansion in bonnet fungi (Mycena s.s.) driven by repeated elements and novel gene families across ecological guilds.</title>
        <authorList>
            <consortium name="Lawrence Berkeley National Laboratory"/>
            <person name="Harder C.B."/>
            <person name="Miyauchi S."/>
            <person name="Viragh M."/>
            <person name="Kuo A."/>
            <person name="Thoen E."/>
            <person name="Andreopoulos B."/>
            <person name="Lu D."/>
            <person name="Skrede I."/>
            <person name="Drula E."/>
            <person name="Henrissat B."/>
            <person name="Morin E."/>
            <person name="Kohler A."/>
            <person name="Barry K."/>
            <person name="LaButti K."/>
            <person name="Morin E."/>
            <person name="Salamov A."/>
            <person name="Lipzen A."/>
            <person name="Mereny Z."/>
            <person name="Hegedus B."/>
            <person name="Baldrian P."/>
            <person name="Stursova M."/>
            <person name="Weitz H."/>
            <person name="Taylor A."/>
            <person name="Grigoriev I.V."/>
            <person name="Nagy L.G."/>
            <person name="Martin F."/>
            <person name="Kauserud H."/>
        </authorList>
    </citation>
    <scope>NUCLEOTIDE SEQUENCE</scope>
    <source>
        <strain evidence="2">CBHHK182m</strain>
    </source>
</reference>
<comment type="caution">
    <text evidence="2">The sequence shown here is derived from an EMBL/GenBank/DDBJ whole genome shotgun (WGS) entry which is preliminary data.</text>
</comment>
<protein>
    <recommendedName>
        <fullName evidence="4">F-box domain-containing protein</fullName>
    </recommendedName>
</protein>
<proteinExistence type="predicted"/>
<accession>A0AAD7MZJ1</accession>
<evidence type="ECO:0000313" key="3">
    <source>
        <dbReference type="Proteomes" id="UP001215598"/>
    </source>
</evidence>
<organism evidence="2 3">
    <name type="scientific">Mycena metata</name>
    <dbReference type="NCBI Taxonomy" id="1033252"/>
    <lineage>
        <taxon>Eukaryota</taxon>
        <taxon>Fungi</taxon>
        <taxon>Dikarya</taxon>
        <taxon>Basidiomycota</taxon>
        <taxon>Agaricomycotina</taxon>
        <taxon>Agaricomycetes</taxon>
        <taxon>Agaricomycetidae</taxon>
        <taxon>Agaricales</taxon>
        <taxon>Marasmiineae</taxon>
        <taxon>Mycenaceae</taxon>
        <taxon>Mycena</taxon>
    </lineage>
</organism>
<name>A0AAD7MZJ1_9AGAR</name>
<dbReference type="Proteomes" id="UP001215598">
    <property type="component" value="Unassembled WGS sequence"/>
</dbReference>
<feature type="region of interest" description="Disordered" evidence="1">
    <location>
        <begin position="478"/>
        <end position="499"/>
    </location>
</feature>
<gene>
    <name evidence="2" type="ORF">B0H16DRAFT_1890999</name>
</gene>
<dbReference type="EMBL" id="JARKIB010000105">
    <property type="protein sequence ID" value="KAJ7739933.1"/>
    <property type="molecule type" value="Genomic_DNA"/>
</dbReference>
<evidence type="ECO:0008006" key="4">
    <source>
        <dbReference type="Google" id="ProtNLM"/>
    </source>
</evidence>
<evidence type="ECO:0000313" key="2">
    <source>
        <dbReference type="EMBL" id="KAJ7739933.1"/>
    </source>
</evidence>
<keyword evidence="3" id="KW-1185">Reference proteome</keyword>
<evidence type="ECO:0000256" key="1">
    <source>
        <dbReference type="SAM" id="MobiDB-lite"/>
    </source>
</evidence>
<dbReference type="AlphaFoldDB" id="A0AAD7MZJ1"/>
<sequence length="499" mass="55634">MSSHFPVLTLPVEITTAIFTFCLPTIEELHENNIRRRDDAETPPTLTAPNTLVECCRAWRDIAFATPSLWTTLPLCLKDTEFGDTFAALAISRQRADEYVDRWLGRAGFQPLTFIFCLVQELDYDDSGGHTPGHCIRGVIRRHADRLQHFDLDITATCFDIQIMDLNSIHFPLLQGAVLGNTDPNQDVADACEVFGNAPRLCEISLHPETWLLCYTLPWTQSTKYEGPIHDMSLFNLAPNLIEMKCFVWGTCGDMQTLVHACLQSLDFFSASYSTDIKWVLMQLTLPALTSLRISKPIAPGPLASCLERSTPPLQTLSLTLPLSVDTEGYELGPWKPSFASVAATLESLELHSPSHDFLSEILHLTAPADPFSLPCLKTLSVFDSPAVNYKELVAFLHRRSTSTKLARLQSLRLVYRPRVLLNEEELFEIPLGRRKLRLNATDHMRRLASEGMDVHIGSEKATLISFDKGVIFDAQPDGYDNGDDGGGKSAAQGHKSFT</sequence>